<dbReference type="Gene3D" id="2.60.120.620">
    <property type="entry name" value="q2cbj1_9rhob like domain"/>
    <property type="match status" value="1"/>
</dbReference>
<dbReference type="SUPFAM" id="SSF51197">
    <property type="entry name" value="Clavaminate synthase-like"/>
    <property type="match status" value="1"/>
</dbReference>
<evidence type="ECO:0000256" key="1">
    <source>
        <dbReference type="SAM" id="MobiDB-lite"/>
    </source>
</evidence>
<dbReference type="PANTHER" id="PTHR40470">
    <property type="entry name" value="PHYTANOYL-COA DIOXYGENASE FAMILY PROTEIN (AFU_ORTHOLOGUE AFUA_2G15850)"/>
    <property type="match status" value="1"/>
</dbReference>
<proteinExistence type="predicted"/>
<reference evidence="2" key="1">
    <citation type="submission" date="2023-03" db="EMBL/GenBank/DDBJ databases">
        <authorList>
            <person name="Steffen K."/>
            <person name="Cardenas P."/>
        </authorList>
    </citation>
    <scope>NUCLEOTIDE SEQUENCE</scope>
</reference>
<evidence type="ECO:0008006" key="4">
    <source>
        <dbReference type="Google" id="ProtNLM"/>
    </source>
</evidence>
<dbReference type="PANTHER" id="PTHR40470:SF1">
    <property type="entry name" value="PHYTANOYL-COA DIOXYGENASE FAMILY PROTEIN (AFU_ORTHOLOGUE AFUA_2G15850)"/>
    <property type="match status" value="1"/>
</dbReference>
<dbReference type="Proteomes" id="UP001174909">
    <property type="component" value="Unassembled WGS sequence"/>
</dbReference>
<organism evidence="2 3">
    <name type="scientific">Geodia barretti</name>
    <name type="common">Barrett's horny sponge</name>
    <dbReference type="NCBI Taxonomy" id="519541"/>
    <lineage>
        <taxon>Eukaryota</taxon>
        <taxon>Metazoa</taxon>
        <taxon>Porifera</taxon>
        <taxon>Demospongiae</taxon>
        <taxon>Heteroscleromorpha</taxon>
        <taxon>Tetractinellida</taxon>
        <taxon>Astrophorina</taxon>
        <taxon>Geodiidae</taxon>
        <taxon>Geodia</taxon>
    </lineage>
</organism>
<protein>
    <recommendedName>
        <fullName evidence="4">Phytanoyl-CoA dioxygenase family protein</fullName>
    </recommendedName>
</protein>
<evidence type="ECO:0000313" key="3">
    <source>
        <dbReference type="Proteomes" id="UP001174909"/>
    </source>
</evidence>
<name>A0AA35T530_GEOBA</name>
<sequence>MLGYTVFQKILPPSLIRDLRQASDRAKAIAREQSGPQVQRLQPVVSYDLDQQPFIDYANLPPLVDAIAKVLTPRHRHGDRDHFGILFEPADMPYCTPWHRDWRDNAAGLPLSMWDEVFSDINHFNQINCALYEDSSTWFVLGSHLRRDLPAEIERFPDRPIPSVDLDGKSAEEREPLCLEYCRSMPGAVQLHLEAGDFALYRNTLWHLGNYVPYRKRATLHDSAWTPEFEAWYKKARTESSKRREAGFGMENPNLNATNKAASTPV</sequence>
<dbReference type="EMBL" id="CASHTH010003229">
    <property type="protein sequence ID" value="CAI8041955.1"/>
    <property type="molecule type" value="Genomic_DNA"/>
</dbReference>
<feature type="compositionally biased region" description="Polar residues" evidence="1">
    <location>
        <begin position="253"/>
        <end position="266"/>
    </location>
</feature>
<keyword evidence="3" id="KW-1185">Reference proteome</keyword>
<comment type="caution">
    <text evidence="2">The sequence shown here is derived from an EMBL/GenBank/DDBJ whole genome shotgun (WGS) entry which is preliminary data.</text>
</comment>
<feature type="region of interest" description="Disordered" evidence="1">
    <location>
        <begin position="243"/>
        <end position="266"/>
    </location>
</feature>
<dbReference type="AlphaFoldDB" id="A0AA35T530"/>
<evidence type="ECO:0000313" key="2">
    <source>
        <dbReference type="EMBL" id="CAI8041955.1"/>
    </source>
</evidence>
<gene>
    <name evidence="2" type="ORF">GBAR_LOCUS23285</name>
</gene>
<accession>A0AA35T530</accession>